<evidence type="ECO:0000313" key="1">
    <source>
        <dbReference type="EMBL" id="KAF5767580.1"/>
    </source>
</evidence>
<reference evidence="2" key="2">
    <citation type="submission" date="2017-02" db="EMBL/GenBank/DDBJ databases">
        <title>Sunflower complete genome.</title>
        <authorList>
            <person name="Langlade N."/>
            <person name="Munos S."/>
        </authorList>
    </citation>
    <scope>NUCLEOTIDE SEQUENCE [LARGE SCALE GENOMIC DNA]</scope>
    <source>
        <tissue evidence="2">Leaves</tissue>
    </source>
</reference>
<name>A0A251SEA4_HELAN</name>
<accession>A0A251SEA4</accession>
<dbReference type="Proteomes" id="UP000215914">
    <property type="component" value="Chromosome 14"/>
</dbReference>
<dbReference type="Gramene" id="mRNA:HanXRQr2_Chr14g0625981">
    <property type="protein sequence ID" value="mRNA:HanXRQr2_Chr14g0625981"/>
    <property type="gene ID" value="HanXRQr2_Chr14g0625981"/>
</dbReference>
<dbReference type="EMBL" id="CM007903">
    <property type="protein sequence ID" value="OTF97167.1"/>
    <property type="molecule type" value="Genomic_DNA"/>
</dbReference>
<reference evidence="1" key="3">
    <citation type="submission" date="2020-06" db="EMBL/GenBank/DDBJ databases">
        <title>Helianthus annuus Genome sequencing and assembly Release 2.</title>
        <authorList>
            <person name="Gouzy J."/>
            <person name="Langlade N."/>
            <person name="Munos S."/>
        </authorList>
    </citation>
    <scope>NUCLEOTIDE SEQUENCE</scope>
    <source>
        <tissue evidence="1">Leaves</tissue>
    </source>
</reference>
<evidence type="ECO:0000313" key="2">
    <source>
        <dbReference type="EMBL" id="OTF97167.1"/>
    </source>
</evidence>
<evidence type="ECO:0000313" key="3">
    <source>
        <dbReference type="Proteomes" id="UP000215914"/>
    </source>
</evidence>
<dbReference type="InParanoid" id="A0A251SEA4"/>
<proteinExistence type="predicted"/>
<sequence length="74" mass="8277">MLVDTVKYVESWYTKLFADSRLGDLCHSWKQKTVLKVAEEKLGSWCSVLGSTLKGCKILIKIGETLARVCNIGN</sequence>
<gene>
    <name evidence="2" type="ORF">HannXRQ_Chr14g0431621</name>
    <name evidence="1" type="ORF">HanXRQr2_Chr14g0625981</name>
</gene>
<dbReference type="AlphaFoldDB" id="A0A251SEA4"/>
<organism evidence="2 3">
    <name type="scientific">Helianthus annuus</name>
    <name type="common">Common sunflower</name>
    <dbReference type="NCBI Taxonomy" id="4232"/>
    <lineage>
        <taxon>Eukaryota</taxon>
        <taxon>Viridiplantae</taxon>
        <taxon>Streptophyta</taxon>
        <taxon>Embryophyta</taxon>
        <taxon>Tracheophyta</taxon>
        <taxon>Spermatophyta</taxon>
        <taxon>Magnoliopsida</taxon>
        <taxon>eudicotyledons</taxon>
        <taxon>Gunneridae</taxon>
        <taxon>Pentapetalae</taxon>
        <taxon>asterids</taxon>
        <taxon>campanulids</taxon>
        <taxon>Asterales</taxon>
        <taxon>Asteraceae</taxon>
        <taxon>Asteroideae</taxon>
        <taxon>Heliantheae alliance</taxon>
        <taxon>Heliantheae</taxon>
        <taxon>Helianthus</taxon>
    </lineage>
</organism>
<reference evidence="1 3" key="1">
    <citation type="journal article" date="2017" name="Nature">
        <title>The sunflower genome provides insights into oil metabolism, flowering and Asterid evolution.</title>
        <authorList>
            <person name="Badouin H."/>
            <person name="Gouzy J."/>
            <person name="Grassa C.J."/>
            <person name="Murat F."/>
            <person name="Staton S.E."/>
            <person name="Cottret L."/>
            <person name="Lelandais-Briere C."/>
            <person name="Owens G.L."/>
            <person name="Carrere S."/>
            <person name="Mayjonade B."/>
            <person name="Legrand L."/>
            <person name="Gill N."/>
            <person name="Kane N.C."/>
            <person name="Bowers J.E."/>
            <person name="Hubner S."/>
            <person name="Bellec A."/>
            <person name="Berard A."/>
            <person name="Berges H."/>
            <person name="Blanchet N."/>
            <person name="Boniface M.C."/>
            <person name="Brunel D."/>
            <person name="Catrice O."/>
            <person name="Chaidir N."/>
            <person name="Claudel C."/>
            <person name="Donnadieu C."/>
            <person name="Faraut T."/>
            <person name="Fievet G."/>
            <person name="Helmstetter N."/>
            <person name="King M."/>
            <person name="Knapp S.J."/>
            <person name="Lai Z."/>
            <person name="Le Paslier M.C."/>
            <person name="Lippi Y."/>
            <person name="Lorenzon L."/>
            <person name="Mandel J.R."/>
            <person name="Marage G."/>
            <person name="Marchand G."/>
            <person name="Marquand E."/>
            <person name="Bret-Mestries E."/>
            <person name="Morien E."/>
            <person name="Nambeesan S."/>
            <person name="Nguyen T."/>
            <person name="Pegot-Espagnet P."/>
            <person name="Pouilly N."/>
            <person name="Raftis F."/>
            <person name="Sallet E."/>
            <person name="Schiex T."/>
            <person name="Thomas J."/>
            <person name="Vandecasteele C."/>
            <person name="Vares D."/>
            <person name="Vear F."/>
            <person name="Vautrin S."/>
            <person name="Crespi M."/>
            <person name="Mangin B."/>
            <person name="Burke J.M."/>
            <person name="Salse J."/>
            <person name="Munos S."/>
            <person name="Vincourt P."/>
            <person name="Rieseberg L.H."/>
            <person name="Langlade N.B."/>
        </authorList>
    </citation>
    <scope>NUCLEOTIDE SEQUENCE [LARGE SCALE GENOMIC DNA]</scope>
    <source>
        <strain evidence="3">cv. SF193</strain>
        <tissue evidence="1">Leaves</tissue>
    </source>
</reference>
<protein>
    <submittedName>
        <fullName evidence="2">Uncharacterized protein</fullName>
    </submittedName>
</protein>
<keyword evidence="3" id="KW-1185">Reference proteome</keyword>
<dbReference type="EMBL" id="MNCJ02000329">
    <property type="protein sequence ID" value="KAF5767580.1"/>
    <property type="molecule type" value="Genomic_DNA"/>
</dbReference>